<evidence type="ECO:0000256" key="2">
    <source>
        <dbReference type="ARBA" id="ARBA00022692"/>
    </source>
</evidence>
<dbReference type="InterPro" id="IPR007246">
    <property type="entry name" value="Gaa1"/>
</dbReference>
<keyword evidence="6" id="KW-1015">Disulfide bond</keyword>
<organism evidence="14">
    <name type="scientific">Cuerna arida</name>
    <dbReference type="NCBI Taxonomy" id="1464854"/>
    <lineage>
        <taxon>Eukaryota</taxon>
        <taxon>Metazoa</taxon>
        <taxon>Ecdysozoa</taxon>
        <taxon>Arthropoda</taxon>
        <taxon>Hexapoda</taxon>
        <taxon>Insecta</taxon>
        <taxon>Pterygota</taxon>
        <taxon>Neoptera</taxon>
        <taxon>Paraneoptera</taxon>
        <taxon>Hemiptera</taxon>
        <taxon>Auchenorrhyncha</taxon>
        <taxon>Membracoidea</taxon>
        <taxon>Cicadellidae</taxon>
        <taxon>Cicadellinae</taxon>
        <taxon>Proconiini</taxon>
        <taxon>Cuerna</taxon>
    </lineage>
</organism>
<dbReference type="PANTHER" id="PTHR13304:SF0">
    <property type="entry name" value="GLYCOSYLPHOSPHATIDYLINOSITOL ANCHOR ATTACHMENT 1 PROTEIN"/>
    <property type="match status" value="1"/>
</dbReference>
<evidence type="ECO:0000256" key="9">
    <source>
        <dbReference type="ARBA" id="ARBA00093336"/>
    </source>
</evidence>
<feature type="transmembrane region" description="Helical" evidence="13">
    <location>
        <begin position="489"/>
        <end position="522"/>
    </location>
</feature>
<dbReference type="GO" id="GO:0016255">
    <property type="term" value="P:attachment of GPI anchor to protein"/>
    <property type="evidence" value="ECO:0007669"/>
    <property type="project" value="TreeGrafter"/>
</dbReference>
<proteinExistence type="predicted"/>
<dbReference type="GO" id="GO:0042765">
    <property type="term" value="C:GPI-anchor transamidase complex"/>
    <property type="evidence" value="ECO:0007669"/>
    <property type="project" value="InterPro"/>
</dbReference>
<evidence type="ECO:0000256" key="12">
    <source>
        <dbReference type="ARBA" id="ARBA00093661"/>
    </source>
</evidence>
<comment type="subunit">
    <text evidence="10">Heteropentamer. Part of the GPI-anchor transamidase complex, consisting of PIGK, PIGT, PIGS, PIGU and GAA1. Interacts with PIGK.</text>
</comment>
<evidence type="ECO:0000256" key="3">
    <source>
        <dbReference type="ARBA" id="ARBA00022824"/>
    </source>
</evidence>
<evidence type="ECO:0000256" key="10">
    <source>
        <dbReference type="ARBA" id="ARBA00093557"/>
    </source>
</evidence>
<dbReference type="FunFam" id="3.40.630.10:FF:000047">
    <property type="entry name" value="Glycosylphosphatidylinositol anchor attachment 1 protein"/>
    <property type="match status" value="1"/>
</dbReference>
<keyword evidence="5 13" id="KW-0472">Membrane</keyword>
<evidence type="ECO:0000256" key="11">
    <source>
        <dbReference type="ARBA" id="ARBA00093619"/>
    </source>
</evidence>
<evidence type="ECO:0000256" key="6">
    <source>
        <dbReference type="ARBA" id="ARBA00023157"/>
    </source>
</evidence>
<comment type="subcellular location">
    <subcellularLocation>
        <location evidence="1">Endoplasmic reticulum membrane</location>
        <topology evidence="1">Multi-pass membrane protein</topology>
    </subcellularLocation>
</comment>
<accession>A0A1B6GEY6</accession>
<evidence type="ECO:0000256" key="8">
    <source>
        <dbReference type="ARBA" id="ARBA00083563"/>
    </source>
</evidence>
<comment type="function">
    <text evidence="9">Component of the glycosylphosphatidylinositol-anchor (GPI-anchor) transamidase (GPI-T) complex that catalyzes the formation of the linkage between a proprotein and a GPI-anchor and participates in GPI anchored protein biosynthesis. Binds GPI-anchor.</text>
</comment>
<evidence type="ECO:0000256" key="4">
    <source>
        <dbReference type="ARBA" id="ARBA00022989"/>
    </source>
</evidence>
<sequence length="631" mass="70236">MGLLTDPTGHGRPTQFVVKYHNIICVTVYLASLVWFGLLAHNSFNAATYFSENALLPGLVKGEFDLDGEAKVMLGELELEAQRFQESMPVSWLTAKMTRLSLDTYTHNFTLNYPLGKGTKFTGKNVYGILRAPRSASTEAVVVTVPYRPPASIHPTTAPGLALMLALAQFFRRQKYWAKDIIFLVTEHEQLGVQAWLEAYHDTPPTGVLEHGSLLGRGGAIQAALNLELHASRVGYIDVKLSGLNGQLPNLDLVNLVHRMCSKEGVRHTFNNKEKNMDKDPMKAWLSSLNTLTSMVLTQATSTPDGNHGLFHRFGIEAVTLEGFEKTGKGSPATMYQLGRVLEGLLRSLNNLLERFHQSFFFYLLPDTDRYVSIGIYMPCMELLAGALFLKAFTLWLLLKYTPQSDTTLLCVPADNSKEQELNIVYVGVAMFLAHVSGLMLLSGSPWFTYLTSLPTEDSLFLGFLMVSILSMIVPPILNCFIGRERNLVLLNILALLELATLLVAVSLTNFSLAFITGVLYLPPVLWIRSSNNRWWKKLIWLLYHPLVVLGGVVLVSTMLKFPESSGFEILTRALSATKHALVLACVDHLVYGNVVFAIGLVFMLPIWLLIWTVCLSTDTEVSETKKEKTD</sequence>
<reference evidence="14" key="1">
    <citation type="submission" date="2015-11" db="EMBL/GenBank/DDBJ databases">
        <title>De novo transcriptome assembly of four potential Pierce s Disease insect vectors from Arizona vineyards.</title>
        <authorList>
            <person name="Tassone E.E."/>
        </authorList>
    </citation>
    <scope>NUCLEOTIDE SEQUENCE</scope>
</reference>
<dbReference type="EMBL" id="GECZ01008896">
    <property type="protein sequence ID" value="JAS60873.1"/>
    <property type="molecule type" value="Transcribed_RNA"/>
</dbReference>
<feature type="transmembrane region" description="Helical" evidence="13">
    <location>
        <begin position="581"/>
        <end position="611"/>
    </location>
</feature>
<keyword evidence="3" id="KW-0256">Endoplasmic reticulum</keyword>
<feature type="transmembrane region" description="Helical" evidence="13">
    <location>
        <begin position="542"/>
        <end position="560"/>
    </location>
</feature>
<dbReference type="PANTHER" id="PTHR13304">
    <property type="entry name" value="GLYCOSYLPHOSPHATIDYLINOSITOL ANCHOR ATTACHMENT 1 PROTEIN"/>
    <property type="match status" value="1"/>
</dbReference>
<feature type="transmembrane region" description="Helical" evidence="13">
    <location>
        <begin position="20"/>
        <end position="40"/>
    </location>
</feature>
<keyword evidence="7" id="KW-0325">Glycoprotein</keyword>
<dbReference type="PIRSF" id="PIRSF036762">
    <property type="entry name" value="GAA1"/>
    <property type="match status" value="1"/>
</dbReference>
<dbReference type="AlphaFoldDB" id="A0A1B6GEY6"/>
<gene>
    <name evidence="14" type="ORF">g.27182</name>
</gene>
<dbReference type="Gene3D" id="3.40.630.10">
    <property type="entry name" value="Zn peptidases"/>
    <property type="match status" value="1"/>
</dbReference>
<feature type="transmembrane region" description="Helical" evidence="13">
    <location>
        <begin position="424"/>
        <end position="448"/>
    </location>
</feature>
<evidence type="ECO:0000256" key="5">
    <source>
        <dbReference type="ARBA" id="ARBA00023136"/>
    </source>
</evidence>
<dbReference type="Pfam" id="PF04114">
    <property type="entry name" value="Gaa1"/>
    <property type="match status" value="1"/>
</dbReference>
<keyword evidence="4 13" id="KW-1133">Transmembrane helix</keyword>
<evidence type="ECO:0000313" key="14">
    <source>
        <dbReference type="EMBL" id="JAS60873.1"/>
    </source>
</evidence>
<feature type="transmembrane region" description="Helical" evidence="13">
    <location>
        <begin position="460"/>
        <end position="482"/>
    </location>
</feature>
<evidence type="ECO:0000256" key="13">
    <source>
        <dbReference type="SAM" id="Phobius"/>
    </source>
</evidence>
<keyword evidence="2 13" id="KW-0812">Transmembrane</keyword>
<evidence type="ECO:0000256" key="1">
    <source>
        <dbReference type="ARBA" id="ARBA00004477"/>
    </source>
</evidence>
<evidence type="ECO:0000256" key="7">
    <source>
        <dbReference type="ARBA" id="ARBA00023180"/>
    </source>
</evidence>
<name>A0A1B6GEY6_9HEMI</name>
<protein>
    <recommendedName>
        <fullName evidence="11">GPI-anchor transamidase component GPAA1</fullName>
    </recommendedName>
    <alternativeName>
        <fullName evidence="8">GAA1 protein homolog</fullName>
    </alternativeName>
    <alternativeName>
        <fullName evidence="12">Glycosylphosphatidylinositol anchor attachment 1 protein</fullName>
    </alternativeName>
</protein>